<dbReference type="CDD" id="cd06171">
    <property type="entry name" value="Sigma70_r4"/>
    <property type="match status" value="1"/>
</dbReference>
<dbReference type="PANTHER" id="PTHR43133:SF50">
    <property type="entry name" value="ECF RNA POLYMERASE SIGMA FACTOR SIGM"/>
    <property type="match status" value="1"/>
</dbReference>
<accession>A0ABV9U764</accession>
<dbReference type="InterPro" id="IPR014284">
    <property type="entry name" value="RNA_pol_sigma-70_dom"/>
</dbReference>
<keyword evidence="5" id="KW-0804">Transcription</keyword>
<dbReference type="PRINTS" id="PR00046">
    <property type="entry name" value="SIGMA70FCT"/>
</dbReference>
<dbReference type="InterPro" id="IPR039425">
    <property type="entry name" value="RNA_pol_sigma-70-like"/>
</dbReference>
<dbReference type="InterPro" id="IPR014325">
    <property type="entry name" value="RNA_pol_sigma-E_actinobac"/>
</dbReference>
<evidence type="ECO:0000259" key="6">
    <source>
        <dbReference type="Pfam" id="PF04542"/>
    </source>
</evidence>
<protein>
    <submittedName>
        <fullName evidence="8">SigE family RNA polymerase sigma factor</fullName>
    </submittedName>
</protein>
<dbReference type="EMBL" id="JBHSIT010000011">
    <property type="protein sequence ID" value="MFC4912241.1"/>
    <property type="molecule type" value="Genomic_DNA"/>
</dbReference>
<evidence type="ECO:0000256" key="2">
    <source>
        <dbReference type="ARBA" id="ARBA00023015"/>
    </source>
</evidence>
<dbReference type="NCBIfam" id="TIGR02983">
    <property type="entry name" value="SigE-fam_strep"/>
    <property type="match status" value="1"/>
</dbReference>
<keyword evidence="4" id="KW-0238">DNA-binding</keyword>
<dbReference type="PANTHER" id="PTHR43133">
    <property type="entry name" value="RNA POLYMERASE ECF-TYPE SIGMA FACTO"/>
    <property type="match status" value="1"/>
</dbReference>
<evidence type="ECO:0000256" key="4">
    <source>
        <dbReference type="ARBA" id="ARBA00023125"/>
    </source>
</evidence>
<dbReference type="InterPro" id="IPR036388">
    <property type="entry name" value="WH-like_DNA-bd_sf"/>
</dbReference>
<comment type="caution">
    <text evidence="8">The sequence shown here is derived from an EMBL/GenBank/DDBJ whole genome shotgun (WGS) entry which is preliminary data.</text>
</comment>
<dbReference type="Pfam" id="PF08281">
    <property type="entry name" value="Sigma70_r4_2"/>
    <property type="match status" value="1"/>
</dbReference>
<dbReference type="InterPro" id="IPR013325">
    <property type="entry name" value="RNA_pol_sigma_r2"/>
</dbReference>
<dbReference type="SUPFAM" id="SSF88946">
    <property type="entry name" value="Sigma2 domain of RNA polymerase sigma factors"/>
    <property type="match status" value="1"/>
</dbReference>
<feature type="domain" description="RNA polymerase sigma factor 70 region 4 type 2" evidence="7">
    <location>
        <begin position="115"/>
        <end position="167"/>
    </location>
</feature>
<evidence type="ECO:0000256" key="5">
    <source>
        <dbReference type="ARBA" id="ARBA00023163"/>
    </source>
</evidence>
<dbReference type="SUPFAM" id="SSF88659">
    <property type="entry name" value="Sigma3 and sigma4 domains of RNA polymerase sigma factors"/>
    <property type="match status" value="1"/>
</dbReference>
<dbReference type="InterPro" id="IPR007627">
    <property type="entry name" value="RNA_pol_sigma70_r2"/>
</dbReference>
<keyword evidence="2" id="KW-0805">Transcription regulation</keyword>
<dbReference type="InterPro" id="IPR000943">
    <property type="entry name" value="RNA_pol_sigma70"/>
</dbReference>
<dbReference type="RefSeq" id="WP_378261939.1">
    <property type="nucleotide sequence ID" value="NZ_JBHSIT010000011.1"/>
</dbReference>
<name>A0ABV9U764_9ACTN</name>
<dbReference type="InterPro" id="IPR013324">
    <property type="entry name" value="RNA_pol_sigma_r3/r4-like"/>
</dbReference>
<dbReference type="Pfam" id="PF04542">
    <property type="entry name" value="Sigma70_r2"/>
    <property type="match status" value="1"/>
</dbReference>
<proteinExistence type="inferred from homology"/>
<dbReference type="NCBIfam" id="TIGR02937">
    <property type="entry name" value="sigma70-ECF"/>
    <property type="match status" value="1"/>
</dbReference>
<evidence type="ECO:0000313" key="8">
    <source>
        <dbReference type="EMBL" id="MFC4912241.1"/>
    </source>
</evidence>
<sequence>MPATGVGGRTRAATGEAAESVTELYREHALGLMRLAVVMVGDRATAEDVVQEAFAGLYRRWAKLRDTDRALAYARSAVLNGCRKALRRRRRLPRGEHVPPVWSAESAAMVGVERREVLAGLERLPARQREALVLRFFCEMSEEEIAAAMRVSRGTVKSTTSRALAALGRMLEEEAR</sequence>
<dbReference type="Gene3D" id="1.10.1740.10">
    <property type="match status" value="1"/>
</dbReference>
<comment type="similarity">
    <text evidence="1">Belongs to the sigma-70 factor family. ECF subfamily.</text>
</comment>
<keyword evidence="9" id="KW-1185">Reference proteome</keyword>
<keyword evidence="3" id="KW-0731">Sigma factor</keyword>
<gene>
    <name evidence="8" type="ORF">ACFPCY_33410</name>
</gene>
<feature type="domain" description="RNA polymerase sigma-70 region 2" evidence="6">
    <location>
        <begin position="24"/>
        <end position="91"/>
    </location>
</feature>
<evidence type="ECO:0000256" key="1">
    <source>
        <dbReference type="ARBA" id="ARBA00010641"/>
    </source>
</evidence>
<organism evidence="8 9">
    <name type="scientific">Actinomadura gamaensis</name>
    <dbReference type="NCBI Taxonomy" id="1763541"/>
    <lineage>
        <taxon>Bacteria</taxon>
        <taxon>Bacillati</taxon>
        <taxon>Actinomycetota</taxon>
        <taxon>Actinomycetes</taxon>
        <taxon>Streptosporangiales</taxon>
        <taxon>Thermomonosporaceae</taxon>
        <taxon>Actinomadura</taxon>
    </lineage>
</organism>
<evidence type="ECO:0000313" key="9">
    <source>
        <dbReference type="Proteomes" id="UP001595872"/>
    </source>
</evidence>
<dbReference type="Proteomes" id="UP001595872">
    <property type="component" value="Unassembled WGS sequence"/>
</dbReference>
<reference evidence="9" key="1">
    <citation type="journal article" date="2019" name="Int. J. Syst. Evol. Microbiol.">
        <title>The Global Catalogue of Microorganisms (GCM) 10K type strain sequencing project: providing services to taxonomists for standard genome sequencing and annotation.</title>
        <authorList>
            <consortium name="The Broad Institute Genomics Platform"/>
            <consortium name="The Broad Institute Genome Sequencing Center for Infectious Disease"/>
            <person name="Wu L."/>
            <person name="Ma J."/>
        </authorList>
    </citation>
    <scope>NUCLEOTIDE SEQUENCE [LARGE SCALE GENOMIC DNA]</scope>
    <source>
        <strain evidence="9">KLKA75</strain>
    </source>
</reference>
<evidence type="ECO:0000259" key="7">
    <source>
        <dbReference type="Pfam" id="PF08281"/>
    </source>
</evidence>
<dbReference type="InterPro" id="IPR013249">
    <property type="entry name" value="RNA_pol_sigma70_r4_t2"/>
</dbReference>
<dbReference type="Gene3D" id="1.10.10.10">
    <property type="entry name" value="Winged helix-like DNA-binding domain superfamily/Winged helix DNA-binding domain"/>
    <property type="match status" value="1"/>
</dbReference>
<evidence type="ECO:0000256" key="3">
    <source>
        <dbReference type="ARBA" id="ARBA00023082"/>
    </source>
</evidence>